<feature type="chain" id="PRO_5041284179" description="NTF2-like N-terminal transpeptidase domain-containing protein" evidence="1">
    <location>
        <begin position="24"/>
        <end position="138"/>
    </location>
</feature>
<keyword evidence="1" id="KW-0732">Signal</keyword>
<accession>A0AA41R545</accession>
<sequence length="138" mass="15645">MKLHASQMAGLLALLLLAGCAHWGEQDPHAELLKSVTAHWQYKQEKQWDKAYNAFCKDVREQQSRTQYIQGANLDTSAFRIEEVVLTEDGKAGEVTVVFDAVVQGFTLKGIQLKEQWRYENDGWCLAPSGTLKDLFSR</sequence>
<dbReference type="AlphaFoldDB" id="A0AA41R545"/>
<dbReference type="Proteomes" id="UP001165427">
    <property type="component" value="Unassembled WGS sequence"/>
</dbReference>
<proteinExistence type="predicted"/>
<organism evidence="2 3">
    <name type="scientific">Desulfatitalea alkaliphila</name>
    <dbReference type="NCBI Taxonomy" id="2929485"/>
    <lineage>
        <taxon>Bacteria</taxon>
        <taxon>Pseudomonadati</taxon>
        <taxon>Thermodesulfobacteriota</taxon>
        <taxon>Desulfobacteria</taxon>
        <taxon>Desulfobacterales</taxon>
        <taxon>Desulfosarcinaceae</taxon>
        <taxon>Desulfatitalea</taxon>
    </lineage>
</organism>
<keyword evidence="3" id="KW-1185">Reference proteome</keyword>
<gene>
    <name evidence="2" type="ORF">MRX98_02285</name>
</gene>
<reference evidence="2" key="1">
    <citation type="submission" date="2022-04" db="EMBL/GenBank/DDBJ databases">
        <title>Desulfatitalea alkaliphila sp. nov., a novel anaerobic sulfate-reducing bacterium isolated from terrestrial mud volcano, Taman Peninsula, Russia.</title>
        <authorList>
            <person name="Khomyakova M.A."/>
            <person name="Merkel A.Y."/>
            <person name="Slobodkin A.I."/>
        </authorList>
    </citation>
    <scope>NUCLEOTIDE SEQUENCE</scope>
    <source>
        <strain evidence="2">M08but</strain>
    </source>
</reference>
<dbReference type="EMBL" id="JALJRB010000002">
    <property type="protein sequence ID" value="MCJ8499388.1"/>
    <property type="molecule type" value="Genomic_DNA"/>
</dbReference>
<name>A0AA41R545_9BACT</name>
<evidence type="ECO:0000256" key="1">
    <source>
        <dbReference type="SAM" id="SignalP"/>
    </source>
</evidence>
<evidence type="ECO:0000313" key="2">
    <source>
        <dbReference type="EMBL" id="MCJ8499388.1"/>
    </source>
</evidence>
<dbReference type="RefSeq" id="WP_246902662.1">
    <property type="nucleotide sequence ID" value="NZ_JALJRB010000002.1"/>
</dbReference>
<evidence type="ECO:0000313" key="3">
    <source>
        <dbReference type="Proteomes" id="UP001165427"/>
    </source>
</evidence>
<evidence type="ECO:0008006" key="4">
    <source>
        <dbReference type="Google" id="ProtNLM"/>
    </source>
</evidence>
<dbReference type="PROSITE" id="PS51257">
    <property type="entry name" value="PROKAR_LIPOPROTEIN"/>
    <property type="match status" value="1"/>
</dbReference>
<feature type="signal peptide" evidence="1">
    <location>
        <begin position="1"/>
        <end position="23"/>
    </location>
</feature>
<comment type="caution">
    <text evidence="2">The sequence shown here is derived from an EMBL/GenBank/DDBJ whole genome shotgun (WGS) entry which is preliminary data.</text>
</comment>
<protein>
    <recommendedName>
        <fullName evidence="4">NTF2-like N-terminal transpeptidase domain-containing protein</fullName>
    </recommendedName>
</protein>